<dbReference type="InterPro" id="IPR003594">
    <property type="entry name" value="HATPase_dom"/>
</dbReference>
<dbReference type="PANTHER" id="PTHR45339">
    <property type="entry name" value="HYBRID SIGNAL TRANSDUCTION HISTIDINE KINASE J"/>
    <property type="match status" value="1"/>
</dbReference>
<dbReference type="SUPFAM" id="SSF47384">
    <property type="entry name" value="Homodimeric domain of signal transducing histidine kinase"/>
    <property type="match status" value="1"/>
</dbReference>
<dbReference type="Gene3D" id="1.20.120.160">
    <property type="entry name" value="HPT domain"/>
    <property type="match status" value="1"/>
</dbReference>
<dbReference type="InterPro" id="IPR001789">
    <property type="entry name" value="Sig_transdc_resp-reg_receiver"/>
</dbReference>
<name>C4ZKG6_THASP</name>
<dbReference type="EMBL" id="CP001281">
    <property type="protein sequence ID" value="ACK54483.1"/>
    <property type="molecule type" value="Genomic_DNA"/>
</dbReference>
<organism evidence="24 25">
    <name type="scientific">Thauera aminoaromatica</name>
    <dbReference type="NCBI Taxonomy" id="164330"/>
    <lineage>
        <taxon>Bacteria</taxon>
        <taxon>Pseudomonadati</taxon>
        <taxon>Pseudomonadota</taxon>
        <taxon>Betaproteobacteria</taxon>
        <taxon>Rhodocyclales</taxon>
        <taxon>Zoogloeaceae</taxon>
        <taxon>Thauera</taxon>
    </lineage>
</organism>
<keyword evidence="9 24" id="KW-0418">Kinase</keyword>
<evidence type="ECO:0000256" key="2">
    <source>
        <dbReference type="ARBA" id="ARBA00004651"/>
    </source>
</evidence>
<dbReference type="InterPro" id="IPR004358">
    <property type="entry name" value="Sig_transdc_His_kin-like_C"/>
</dbReference>
<dbReference type="Gene3D" id="3.30.450.20">
    <property type="entry name" value="PAS domain"/>
    <property type="match status" value="1"/>
</dbReference>
<evidence type="ECO:0000256" key="4">
    <source>
        <dbReference type="ARBA" id="ARBA00022475"/>
    </source>
</evidence>
<dbReference type="EC" id="2.7.13.3" evidence="3"/>
<dbReference type="Pfam" id="PF08447">
    <property type="entry name" value="PAS_3"/>
    <property type="match status" value="1"/>
</dbReference>
<keyword evidence="4" id="KW-1003">Cell membrane</keyword>
<dbReference type="STRING" id="85643.Tmz1t_1730"/>
<keyword evidence="12" id="KW-0902">Two-component regulatory system</keyword>
<dbReference type="CDD" id="cd00082">
    <property type="entry name" value="HisKA"/>
    <property type="match status" value="1"/>
</dbReference>
<evidence type="ECO:0000259" key="23">
    <source>
        <dbReference type="PROSITE" id="PS50894"/>
    </source>
</evidence>
<dbReference type="SMART" id="SM00388">
    <property type="entry name" value="HisKA"/>
    <property type="match status" value="1"/>
</dbReference>
<dbReference type="InterPro" id="IPR036890">
    <property type="entry name" value="HATPase_C_sf"/>
</dbReference>
<dbReference type="GO" id="GO:0005524">
    <property type="term" value="F:ATP binding"/>
    <property type="evidence" value="ECO:0007669"/>
    <property type="project" value="UniProtKB-KW"/>
</dbReference>
<feature type="modified residue" description="4-aspartylphosphate" evidence="19">
    <location>
        <position position="472"/>
    </location>
</feature>
<dbReference type="InterPro" id="IPR035965">
    <property type="entry name" value="PAS-like_dom_sf"/>
</dbReference>
<dbReference type="FunFam" id="1.10.287.130:FF:000002">
    <property type="entry name" value="Two-component osmosensing histidine kinase"/>
    <property type="match status" value="1"/>
</dbReference>
<dbReference type="Pfam" id="PF00072">
    <property type="entry name" value="Response_reg"/>
    <property type="match status" value="1"/>
</dbReference>
<evidence type="ECO:0000313" key="24">
    <source>
        <dbReference type="EMBL" id="ACK54483.1"/>
    </source>
</evidence>
<dbReference type="PANTHER" id="PTHR45339:SF1">
    <property type="entry name" value="HYBRID SIGNAL TRANSDUCTION HISTIDINE KINASE J"/>
    <property type="match status" value="1"/>
</dbReference>
<dbReference type="CDD" id="cd16922">
    <property type="entry name" value="HATPase_EvgS-ArcB-TorS-like"/>
    <property type="match status" value="1"/>
</dbReference>
<keyword evidence="6 24" id="KW-0808">Transferase</keyword>
<keyword evidence="25" id="KW-1185">Reference proteome</keyword>
<evidence type="ECO:0000259" key="22">
    <source>
        <dbReference type="PROSITE" id="PS50113"/>
    </source>
</evidence>
<evidence type="ECO:0000256" key="11">
    <source>
        <dbReference type="ARBA" id="ARBA00022989"/>
    </source>
</evidence>
<dbReference type="eggNOG" id="COG2198">
    <property type="taxonomic scope" value="Bacteria"/>
</dbReference>
<proteinExistence type="predicted"/>
<keyword evidence="10" id="KW-0067">ATP-binding</keyword>
<keyword evidence="5 19" id="KW-0597">Phosphoprotein</keyword>
<dbReference type="CDD" id="cd17546">
    <property type="entry name" value="REC_hyHK_CKI1_RcsC-like"/>
    <property type="match status" value="1"/>
</dbReference>
<protein>
    <recommendedName>
        <fullName evidence="16">Sensory/regulatory protein RpfC</fullName>
        <ecNumber evidence="3">2.7.13.3</ecNumber>
    </recommendedName>
    <alternativeName>
        <fullName evidence="17">Virulence sensor protein BvgS</fullName>
    </alternativeName>
</protein>
<dbReference type="Gene3D" id="3.30.565.10">
    <property type="entry name" value="Histidine kinase-like ATPase, C-terminal domain"/>
    <property type="match status" value="1"/>
</dbReference>
<feature type="modified residue" description="4-aspartylphosphate" evidence="19">
    <location>
        <position position="621"/>
    </location>
</feature>
<gene>
    <name evidence="24" type="ordered locus">Tmz1t_1730</name>
</gene>
<evidence type="ECO:0000256" key="12">
    <source>
        <dbReference type="ARBA" id="ARBA00023012"/>
    </source>
</evidence>
<reference evidence="24 25" key="2">
    <citation type="journal article" date="2012" name="Stand. Genomic Sci.">
        <title>Complete genome sequence of Thauera aminoaromatica strain MZ1T.</title>
        <authorList>
            <person name="Jiang K."/>
            <person name="Sanseverino J."/>
            <person name="Chauhan A."/>
            <person name="Lucas S."/>
            <person name="Copeland A."/>
            <person name="Lapidus A."/>
            <person name="Del Rio T.G."/>
            <person name="Dalin E."/>
            <person name="Tice H."/>
            <person name="Bruce D."/>
            <person name="Goodwin L."/>
            <person name="Pitluck S."/>
            <person name="Sims D."/>
            <person name="Brettin T."/>
            <person name="Detter J.C."/>
            <person name="Han C."/>
            <person name="Chang Y.J."/>
            <person name="Larimer F."/>
            <person name="Land M."/>
            <person name="Hauser L."/>
            <person name="Kyrpides N.C."/>
            <person name="Mikhailova N."/>
            <person name="Moser S."/>
            <person name="Jegier P."/>
            <person name="Close D."/>
            <person name="Debruyn J.M."/>
            <person name="Wang Y."/>
            <person name="Layton A.C."/>
            <person name="Allen M.S."/>
            <person name="Sayler G.S."/>
        </authorList>
    </citation>
    <scope>NUCLEOTIDE SEQUENCE [LARGE SCALE GENOMIC DNA]</scope>
    <source>
        <strain evidence="24 25">MZ1T</strain>
    </source>
</reference>
<dbReference type="FunFam" id="3.30.565.10:FF:000010">
    <property type="entry name" value="Sensor histidine kinase RcsC"/>
    <property type="match status" value="1"/>
</dbReference>
<keyword evidence="11" id="KW-1133">Transmembrane helix</keyword>
<dbReference type="PROSITE" id="PS50894">
    <property type="entry name" value="HPT"/>
    <property type="match status" value="1"/>
</dbReference>
<dbReference type="HOGENOM" id="CLU_000445_114_15_4"/>
<evidence type="ECO:0000256" key="18">
    <source>
        <dbReference type="PROSITE-ProRule" id="PRU00110"/>
    </source>
</evidence>
<evidence type="ECO:0000256" key="3">
    <source>
        <dbReference type="ARBA" id="ARBA00012438"/>
    </source>
</evidence>
<dbReference type="SMART" id="SM00387">
    <property type="entry name" value="HATPase_c"/>
    <property type="match status" value="1"/>
</dbReference>
<dbReference type="InterPro" id="IPR036641">
    <property type="entry name" value="HPT_dom_sf"/>
</dbReference>
<evidence type="ECO:0000259" key="20">
    <source>
        <dbReference type="PROSITE" id="PS50109"/>
    </source>
</evidence>
<dbReference type="PROSITE" id="PS50113">
    <property type="entry name" value="PAC"/>
    <property type="match status" value="1"/>
</dbReference>
<evidence type="ECO:0000256" key="9">
    <source>
        <dbReference type="ARBA" id="ARBA00022777"/>
    </source>
</evidence>
<dbReference type="Pfam" id="PF01627">
    <property type="entry name" value="Hpt"/>
    <property type="match status" value="1"/>
</dbReference>
<accession>C4ZKG6</accession>
<dbReference type="NCBIfam" id="TIGR00229">
    <property type="entry name" value="sensory_box"/>
    <property type="match status" value="1"/>
</dbReference>
<keyword evidence="7" id="KW-0812">Transmembrane</keyword>
<dbReference type="eggNOG" id="COG0745">
    <property type="taxonomic scope" value="Bacteria"/>
</dbReference>
<evidence type="ECO:0000256" key="16">
    <source>
        <dbReference type="ARBA" id="ARBA00068150"/>
    </source>
</evidence>
<dbReference type="PRINTS" id="PR00344">
    <property type="entry name" value="BCTRLSENSOR"/>
</dbReference>
<dbReference type="Pfam" id="PF02518">
    <property type="entry name" value="HATPase_c"/>
    <property type="match status" value="1"/>
</dbReference>
<dbReference type="RefSeq" id="WP_012585164.1">
    <property type="nucleotide sequence ID" value="NC_011662.2"/>
</dbReference>
<dbReference type="SUPFAM" id="SSF55785">
    <property type="entry name" value="PYP-like sensor domain (PAS domain)"/>
    <property type="match status" value="1"/>
</dbReference>
<evidence type="ECO:0000256" key="14">
    <source>
        <dbReference type="ARBA" id="ARBA00058004"/>
    </source>
</evidence>
<dbReference type="InterPro" id="IPR003661">
    <property type="entry name" value="HisK_dim/P_dom"/>
</dbReference>
<evidence type="ECO:0000256" key="8">
    <source>
        <dbReference type="ARBA" id="ARBA00022741"/>
    </source>
</evidence>
<evidence type="ECO:0000256" key="7">
    <source>
        <dbReference type="ARBA" id="ARBA00022692"/>
    </source>
</evidence>
<evidence type="ECO:0000256" key="5">
    <source>
        <dbReference type="ARBA" id="ARBA00022553"/>
    </source>
</evidence>
<evidence type="ECO:0000256" key="1">
    <source>
        <dbReference type="ARBA" id="ARBA00000085"/>
    </source>
</evidence>
<comment type="subunit">
    <text evidence="15">At low DSF concentrations, interacts with RpfF.</text>
</comment>
<dbReference type="InterPro" id="IPR005467">
    <property type="entry name" value="His_kinase_dom"/>
</dbReference>
<dbReference type="GO" id="GO:0000155">
    <property type="term" value="F:phosphorelay sensor kinase activity"/>
    <property type="evidence" value="ECO:0007669"/>
    <property type="project" value="InterPro"/>
</dbReference>
<sequence>MSGAAESRGSPPDPGSVEAELSRLRAERDAALRSLARARRHLDLVSANAGAGVWYMDLRGGSIRLDERWRRLLGYDGGDAGDWMALVDDEGRAALQQALRAHLGGEAAELRAEIRIRAQDASWHWLEVCGNASGRGEDGRWARVEGTYRDVTERKLREIELLQAKEAAEAASRAKGDFLANMSHEIRTPMNGIIGMTDLLLDSTIAGEQREYLQTVKSSAEALLTIINDILDFSRIEAGRLSVEQIDFSLHSVVSETCRALALRASQKGLELYYDVAPDVPSVLRGDPTRLRQILVNLIGNAIKFTEHGEVEVRVRCVQRNGGAASIEFLVRDTGCGIAPDKLEAIFGAFSQADNSTTRKYGGTGLGLAICRQLTELMGGRIGVDSVPGAGSRFEVTLPLRAVADPTPLRVGALAGTRVLVASANAAFADFLCATLQEAALRAEAACSGVAVEQALARAADGSDPFAFLLMDADLPEPGGFALAQRFAAAWPRPDRIIPMMASHSQRNDALRCEELGLGYRLAKPFSAEDLLAVLRMAQGGEREAAEPPPFELAPVELRSTVGMEPPARVLEVLVVEDNPVNQTVAKRMLEHVGHSVTVANNGEEALEAIDNRHFDVVLMDVQMPVMGGIEATQAIRAREARRSWVLAGDWKPVPIIAMTAHAMEGDRERCLQAGMDDYVAKPVRPEALFAAIERVLGPADADEAAGDITLLELDPADRRRIACLDDARAMFAGEDGVVEQLVEVFLRDLPRTVADLHKGAADMDFARLRELGHMIKGSVGVFSAQRAVDAARRLEELAAAGDPRALTSQAGLAAREIELLGEVLREETACGG</sequence>
<dbReference type="eggNOG" id="COG2205">
    <property type="taxonomic scope" value="Bacteria"/>
</dbReference>
<dbReference type="InterPro" id="IPR036097">
    <property type="entry name" value="HisK_dim/P_sf"/>
</dbReference>
<evidence type="ECO:0000256" key="10">
    <source>
        <dbReference type="ARBA" id="ARBA00022840"/>
    </source>
</evidence>
<dbReference type="InterPro" id="IPR000700">
    <property type="entry name" value="PAS-assoc_C"/>
</dbReference>
<dbReference type="Gene3D" id="1.10.287.130">
    <property type="match status" value="1"/>
</dbReference>
<comment type="function">
    <text evidence="14">Member of the two-component regulatory system BvgS/BvgA. Phosphorylates BvgA via a four-step phosphorelay in response to environmental signals.</text>
</comment>
<dbReference type="GO" id="GO:0005886">
    <property type="term" value="C:plasma membrane"/>
    <property type="evidence" value="ECO:0007669"/>
    <property type="project" value="UniProtKB-SubCell"/>
</dbReference>
<dbReference type="SUPFAM" id="SSF55874">
    <property type="entry name" value="ATPase domain of HSP90 chaperone/DNA topoisomerase II/histidine kinase"/>
    <property type="match status" value="1"/>
</dbReference>
<evidence type="ECO:0000256" key="6">
    <source>
        <dbReference type="ARBA" id="ARBA00022679"/>
    </source>
</evidence>
<feature type="domain" description="Response regulatory" evidence="21">
    <location>
        <begin position="418"/>
        <end position="539"/>
    </location>
</feature>
<dbReference type="InterPro" id="IPR000014">
    <property type="entry name" value="PAS"/>
</dbReference>
<dbReference type="InterPro" id="IPR011006">
    <property type="entry name" value="CheY-like_superfamily"/>
</dbReference>
<dbReference type="AlphaFoldDB" id="C4ZKG6"/>
<dbReference type="CDD" id="cd00130">
    <property type="entry name" value="PAS"/>
    <property type="match status" value="1"/>
</dbReference>
<dbReference type="eggNOG" id="COG0784">
    <property type="taxonomic scope" value="Bacteria"/>
</dbReference>
<dbReference type="SUPFAM" id="SSF47226">
    <property type="entry name" value="Histidine-containing phosphotransfer domain, HPT domain"/>
    <property type="match status" value="1"/>
</dbReference>
<dbReference type="PROSITE" id="PS50109">
    <property type="entry name" value="HIS_KIN"/>
    <property type="match status" value="1"/>
</dbReference>
<dbReference type="Proteomes" id="UP000002186">
    <property type="component" value="Chromosome"/>
</dbReference>
<feature type="domain" description="Histidine kinase" evidence="20">
    <location>
        <begin position="181"/>
        <end position="402"/>
    </location>
</feature>
<evidence type="ECO:0000313" key="25">
    <source>
        <dbReference type="Proteomes" id="UP000002186"/>
    </source>
</evidence>
<dbReference type="InterPro" id="IPR013655">
    <property type="entry name" value="PAS_fold_3"/>
</dbReference>
<comment type="catalytic activity">
    <reaction evidence="1">
        <text>ATP + protein L-histidine = ADP + protein N-phospho-L-histidine.</text>
        <dbReference type="EC" id="2.7.13.3"/>
    </reaction>
</comment>
<comment type="subcellular location">
    <subcellularLocation>
        <location evidence="2">Cell membrane</location>
        <topology evidence="2">Multi-pass membrane protein</topology>
    </subcellularLocation>
</comment>
<dbReference type="Pfam" id="PF00512">
    <property type="entry name" value="HisKA"/>
    <property type="match status" value="1"/>
</dbReference>
<reference evidence="25" key="1">
    <citation type="submission" date="2009-05" db="EMBL/GenBank/DDBJ databases">
        <title>Complete sequence of chromosome of Thauera sp. MZ1T.</title>
        <authorList>
            <consortium name="US DOE Joint Genome Institute"/>
            <person name="Lucas S."/>
            <person name="Copeland A."/>
            <person name="Lapidus A."/>
            <person name="Glavina del Rio T."/>
            <person name="Dalin E."/>
            <person name="Tice H."/>
            <person name="Bruce D."/>
            <person name="Goodwin L."/>
            <person name="Pitluck S."/>
            <person name="Sims D."/>
            <person name="Brettin T."/>
            <person name="Detter J.C."/>
            <person name="Han C."/>
            <person name="Larimer F."/>
            <person name="Land M."/>
            <person name="Hauser L."/>
            <person name="Kyrpides N."/>
            <person name="Mikhailova N."/>
            <person name="Sayler G.S."/>
        </authorList>
    </citation>
    <scope>NUCLEOTIDE SEQUENCE [LARGE SCALE GENOMIC DNA]</scope>
    <source>
        <strain evidence="25">MZ1T</strain>
    </source>
</reference>
<feature type="modified residue" description="Phosphohistidine" evidence="18">
    <location>
        <position position="774"/>
    </location>
</feature>
<dbReference type="KEGG" id="tmz:Tmz1t_1730"/>
<evidence type="ECO:0000256" key="13">
    <source>
        <dbReference type="ARBA" id="ARBA00023136"/>
    </source>
</evidence>
<dbReference type="InterPro" id="IPR008207">
    <property type="entry name" value="Sig_transdc_His_kin_Hpt_dom"/>
</dbReference>
<evidence type="ECO:0000256" key="15">
    <source>
        <dbReference type="ARBA" id="ARBA00064003"/>
    </source>
</evidence>
<dbReference type="SUPFAM" id="SSF52172">
    <property type="entry name" value="CheY-like"/>
    <property type="match status" value="2"/>
</dbReference>
<dbReference type="Gene3D" id="3.40.50.2300">
    <property type="match status" value="2"/>
</dbReference>
<dbReference type="SMART" id="SM00448">
    <property type="entry name" value="REC"/>
    <property type="match status" value="2"/>
</dbReference>
<keyword evidence="13" id="KW-0472">Membrane</keyword>
<evidence type="ECO:0000259" key="21">
    <source>
        <dbReference type="PROSITE" id="PS50110"/>
    </source>
</evidence>
<feature type="domain" description="Response regulatory" evidence="21">
    <location>
        <begin position="572"/>
        <end position="697"/>
    </location>
</feature>
<evidence type="ECO:0000256" key="19">
    <source>
        <dbReference type="PROSITE-ProRule" id="PRU00169"/>
    </source>
</evidence>
<feature type="domain" description="HPt" evidence="23">
    <location>
        <begin position="735"/>
        <end position="833"/>
    </location>
</feature>
<feature type="domain" description="PAC" evidence="22">
    <location>
        <begin position="110"/>
        <end position="163"/>
    </location>
</feature>
<evidence type="ECO:0000256" key="17">
    <source>
        <dbReference type="ARBA" id="ARBA00070152"/>
    </source>
</evidence>
<keyword evidence="8" id="KW-0547">Nucleotide-binding</keyword>
<dbReference type="PROSITE" id="PS50110">
    <property type="entry name" value="RESPONSE_REGULATORY"/>
    <property type="match status" value="2"/>
</dbReference>